<dbReference type="EMBL" id="SIXI01000015">
    <property type="protein sequence ID" value="TBO27472.1"/>
    <property type="molecule type" value="Genomic_DNA"/>
</dbReference>
<protein>
    <submittedName>
        <fullName evidence="1">DUF3024 domain-containing protein</fullName>
    </submittedName>
</protein>
<comment type="caution">
    <text evidence="1">The sequence shown here is derived from an EMBL/GenBank/DDBJ whole genome shotgun (WGS) entry which is preliminary data.</text>
</comment>
<organism evidence="1 2">
    <name type="scientific">Aquabacterium lacunae</name>
    <dbReference type="NCBI Taxonomy" id="2528630"/>
    <lineage>
        <taxon>Bacteria</taxon>
        <taxon>Pseudomonadati</taxon>
        <taxon>Pseudomonadota</taxon>
        <taxon>Betaproteobacteria</taxon>
        <taxon>Burkholderiales</taxon>
        <taxon>Aquabacterium</taxon>
    </lineage>
</organism>
<dbReference type="OrthoDB" id="1362002at2"/>
<dbReference type="Pfam" id="PF11225">
    <property type="entry name" value="DUF3024"/>
    <property type="match status" value="1"/>
</dbReference>
<gene>
    <name evidence="1" type="ORF">EYS42_16765</name>
</gene>
<dbReference type="AlphaFoldDB" id="A0A4V2JFA1"/>
<evidence type="ECO:0000313" key="2">
    <source>
        <dbReference type="Proteomes" id="UP000292120"/>
    </source>
</evidence>
<evidence type="ECO:0000313" key="1">
    <source>
        <dbReference type="EMBL" id="TBO27472.1"/>
    </source>
</evidence>
<proteinExistence type="predicted"/>
<sequence length="114" mass="13429">MAFNEVDLKRIEKAAEKFFAQHRPPPHIRSQLDYEYQISGQSVELLEVRPRWDSPSELMKRPFAKATYVRSQNYWKVYWMRGNLTWSPYEVNEAKTIDAFFSIVGADTLGCFFG</sequence>
<dbReference type="InterPro" id="IPR021388">
    <property type="entry name" value="DUF3024"/>
</dbReference>
<keyword evidence="2" id="KW-1185">Reference proteome</keyword>
<accession>A0A4V2JFA1</accession>
<dbReference type="Proteomes" id="UP000292120">
    <property type="component" value="Unassembled WGS sequence"/>
</dbReference>
<name>A0A4V2JFA1_9BURK</name>
<reference evidence="1 2" key="1">
    <citation type="submission" date="2019-02" db="EMBL/GenBank/DDBJ databases">
        <title>Aquabacterium sp. strain KMB7.</title>
        <authorList>
            <person name="Chen W.-M."/>
        </authorList>
    </citation>
    <scope>NUCLEOTIDE SEQUENCE [LARGE SCALE GENOMIC DNA]</scope>
    <source>
        <strain evidence="1 2">KMB7</strain>
    </source>
</reference>
<dbReference type="RefSeq" id="WP_130969355.1">
    <property type="nucleotide sequence ID" value="NZ_SIXI01000015.1"/>
</dbReference>